<gene>
    <name evidence="1" type="ORF">GCM10025881_33080</name>
</gene>
<reference evidence="2" key="1">
    <citation type="journal article" date="2019" name="Int. J. Syst. Evol. Microbiol.">
        <title>The Global Catalogue of Microorganisms (GCM) 10K type strain sequencing project: providing services to taxonomists for standard genome sequencing and annotation.</title>
        <authorList>
            <consortium name="The Broad Institute Genomics Platform"/>
            <consortium name="The Broad Institute Genome Sequencing Center for Infectious Disease"/>
            <person name="Wu L."/>
            <person name="Ma J."/>
        </authorList>
    </citation>
    <scope>NUCLEOTIDE SEQUENCE [LARGE SCALE GENOMIC DNA]</scope>
    <source>
        <strain evidence="2">NBRC 108894</strain>
    </source>
</reference>
<evidence type="ECO:0000313" key="2">
    <source>
        <dbReference type="Proteomes" id="UP001157034"/>
    </source>
</evidence>
<evidence type="ECO:0008006" key="3">
    <source>
        <dbReference type="Google" id="ProtNLM"/>
    </source>
</evidence>
<dbReference type="EMBL" id="BSVB01000001">
    <property type="protein sequence ID" value="GMA96484.1"/>
    <property type="molecule type" value="Genomic_DNA"/>
</dbReference>
<evidence type="ECO:0000313" key="1">
    <source>
        <dbReference type="EMBL" id="GMA96484.1"/>
    </source>
</evidence>
<proteinExistence type="predicted"/>
<comment type="caution">
    <text evidence="1">The sequence shown here is derived from an EMBL/GenBank/DDBJ whole genome shotgun (WGS) entry which is preliminary data.</text>
</comment>
<organism evidence="1 2">
    <name type="scientific">Pseudolysinimonas kribbensis</name>
    <dbReference type="NCBI Taxonomy" id="433641"/>
    <lineage>
        <taxon>Bacteria</taxon>
        <taxon>Bacillati</taxon>
        <taxon>Actinomycetota</taxon>
        <taxon>Actinomycetes</taxon>
        <taxon>Micrococcales</taxon>
        <taxon>Microbacteriaceae</taxon>
        <taxon>Pseudolysinimonas</taxon>
    </lineage>
</organism>
<accession>A0ABQ6KCC5</accession>
<sequence>MGTGARADVMRTWALAALHTPRGVAPSPKGIAAPPGAPSIGHRVRVEISIDPDWRTRFTRTAHAVTAPERNALARAARSGRLQRVVRGVYREPPPRPPSREDSHRQLVYAHDLRTEGRRVFVSESAAALWRLPVIGTPPPIVHVADGIGGGHSSRAIMRHATGVPRDVARIDGIRVTTLGETVVSLLRTRSLAGGLAAVDSALSGIAEAGGARIAREELAVLLDREGRGMGQARLLGALADGSAGSPGRA</sequence>
<protein>
    <recommendedName>
        <fullName evidence="3">AbiEi antitoxin C-terminal domain-containing protein</fullName>
    </recommendedName>
</protein>
<keyword evidence="2" id="KW-1185">Reference proteome</keyword>
<name>A0ABQ6KCC5_9MICO</name>
<dbReference type="Proteomes" id="UP001157034">
    <property type="component" value="Unassembled WGS sequence"/>
</dbReference>